<feature type="domain" description="Major facilitator superfamily (MFS) profile" evidence="8">
    <location>
        <begin position="16"/>
        <end position="420"/>
    </location>
</feature>
<dbReference type="GO" id="GO:0022857">
    <property type="term" value="F:transmembrane transporter activity"/>
    <property type="evidence" value="ECO:0007669"/>
    <property type="project" value="InterPro"/>
</dbReference>
<organism evidence="9 10">
    <name type="scientific">Gibbsiella quercinecans</name>
    <dbReference type="NCBI Taxonomy" id="929813"/>
    <lineage>
        <taxon>Bacteria</taxon>
        <taxon>Pseudomonadati</taxon>
        <taxon>Pseudomonadota</taxon>
        <taxon>Gammaproteobacteria</taxon>
        <taxon>Enterobacterales</taxon>
        <taxon>Yersiniaceae</taxon>
        <taxon>Gibbsiella</taxon>
    </lineage>
</organism>
<evidence type="ECO:0000256" key="2">
    <source>
        <dbReference type="ARBA" id="ARBA00022475"/>
    </source>
</evidence>
<keyword evidence="10" id="KW-1185">Reference proteome</keyword>
<dbReference type="AlphaFoldDB" id="A0A250B0M0"/>
<dbReference type="Proteomes" id="UP000217182">
    <property type="component" value="Chromosome"/>
</dbReference>
<accession>A0A250B0M0</accession>
<dbReference type="Gene3D" id="1.20.1250.20">
    <property type="entry name" value="MFS general substrate transporter like domains"/>
    <property type="match status" value="2"/>
</dbReference>
<dbReference type="CDD" id="cd17319">
    <property type="entry name" value="MFS_ExuT_GudP_like"/>
    <property type="match status" value="1"/>
</dbReference>
<evidence type="ECO:0000256" key="5">
    <source>
        <dbReference type="ARBA" id="ARBA00023136"/>
    </source>
</evidence>
<comment type="similarity">
    <text evidence="6">Belongs to the major facilitator superfamily. Phthalate permease family.</text>
</comment>
<feature type="transmembrane region" description="Helical" evidence="7">
    <location>
        <begin position="331"/>
        <end position="353"/>
    </location>
</feature>
<feature type="transmembrane region" description="Helical" evidence="7">
    <location>
        <begin position="52"/>
        <end position="74"/>
    </location>
</feature>
<evidence type="ECO:0000256" key="4">
    <source>
        <dbReference type="ARBA" id="ARBA00022989"/>
    </source>
</evidence>
<dbReference type="InterPro" id="IPR020846">
    <property type="entry name" value="MFS_dom"/>
</dbReference>
<evidence type="ECO:0000313" key="9">
    <source>
        <dbReference type="EMBL" id="ATA19739.1"/>
    </source>
</evidence>
<dbReference type="KEGG" id="gqu:AWC35_10575"/>
<dbReference type="PANTHER" id="PTHR11662:SF399">
    <property type="entry name" value="FI19708P1-RELATED"/>
    <property type="match status" value="1"/>
</dbReference>
<evidence type="ECO:0000259" key="8">
    <source>
        <dbReference type="PROSITE" id="PS50850"/>
    </source>
</evidence>
<dbReference type="EMBL" id="CP014136">
    <property type="protein sequence ID" value="ATA19739.1"/>
    <property type="molecule type" value="Genomic_DNA"/>
</dbReference>
<evidence type="ECO:0000256" key="7">
    <source>
        <dbReference type="SAM" id="Phobius"/>
    </source>
</evidence>
<dbReference type="PANTHER" id="PTHR11662">
    <property type="entry name" value="SOLUTE CARRIER FAMILY 17"/>
    <property type="match status" value="1"/>
</dbReference>
<feature type="transmembrane region" description="Helical" evidence="7">
    <location>
        <begin position="81"/>
        <end position="103"/>
    </location>
</feature>
<feature type="transmembrane region" description="Helical" evidence="7">
    <location>
        <begin position="394"/>
        <end position="416"/>
    </location>
</feature>
<name>A0A250B0M0_9GAMM</name>
<protein>
    <recommendedName>
        <fullName evidence="8">Major facilitator superfamily (MFS) profile domain-containing protein</fullName>
    </recommendedName>
</protein>
<keyword evidence="4 7" id="KW-1133">Transmembrane helix</keyword>
<feature type="transmembrane region" description="Helical" evidence="7">
    <location>
        <begin position="365"/>
        <end position="388"/>
    </location>
</feature>
<evidence type="ECO:0000256" key="6">
    <source>
        <dbReference type="ARBA" id="ARBA00038514"/>
    </source>
</evidence>
<reference evidence="9 10" key="1">
    <citation type="submission" date="2016-01" db="EMBL/GenBank/DDBJ databases">
        <authorList>
            <person name="Oliw E.H."/>
        </authorList>
    </citation>
    <scope>NUCLEOTIDE SEQUENCE [LARGE SCALE GENOMIC DNA]</scope>
    <source>
        <strain evidence="9 10">FRB97</strain>
    </source>
</reference>
<sequence length="436" mass="47328">MNLNKTDKIRKIQRFALFLLIIIGIVNYMDRATLSIANHAISEELGLTKVHMGYLLSAFSLTYAFLQLPVGAFLDRLGSRILLGLGLLLWSAAQLAGGVVHSFKALFFTRLILGVGEAPQFPAAAKSISEWYNIKERGRAMGTFNSSAAMGTAIAPPVLTALMLLFSWRWMFIIMGILGIVLSLIWLFAYRNRNQIELTKAEIAYLDDGAVTGSNEKITTAEWLKIFKSSSTWGILLGFMGIVYMIWLFLTWLPAYLAETYDISLVNVGWMVSIPYIFAILGSISAGFISDYFVSRGYDMIKSRKSLVALGLVMAGIFIIPAAYATTVTQAIIFISIAQFSIQLASGSSWILVSSIIPSNRTASLGGIQNFGGYIAGSIAPILTGYMAQSTGSFTSALIVAAVIAIASAIAHFVLVRKPIVTGNKSTTPPVINHNA</sequence>
<evidence type="ECO:0000256" key="3">
    <source>
        <dbReference type="ARBA" id="ARBA00022692"/>
    </source>
</evidence>
<proteinExistence type="inferred from homology"/>
<dbReference type="InterPro" id="IPR050382">
    <property type="entry name" value="MFS_Na/Anion_cotransporter"/>
</dbReference>
<keyword evidence="2" id="KW-1003">Cell membrane</keyword>
<keyword evidence="3 7" id="KW-0812">Transmembrane</keyword>
<dbReference type="PIRSF" id="PIRSF002808">
    <property type="entry name" value="Hexose_phosphate_transp"/>
    <property type="match status" value="1"/>
</dbReference>
<evidence type="ECO:0000256" key="1">
    <source>
        <dbReference type="ARBA" id="ARBA00004651"/>
    </source>
</evidence>
<comment type="subcellular location">
    <subcellularLocation>
        <location evidence="1">Cell membrane</location>
        <topology evidence="1">Multi-pass membrane protein</topology>
    </subcellularLocation>
</comment>
<dbReference type="Pfam" id="PF07690">
    <property type="entry name" value="MFS_1"/>
    <property type="match status" value="1"/>
</dbReference>
<dbReference type="PROSITE" id="PS50850">
    <property type="entry name" value="MFS"/>
    <property type="match status" value="1"/>
</dbReference>
<feature type="transmembrane region" description="Helical" evidence="7">
    <location>
        <begin position="306"/>
        <end position="325"/>
    </location>
</feature>
<keyword evidence="5 7" id="KW-0472">Membrane</keyword>
<dbReference type="GO" id="GO:0005886">
    <property type="term" value="C:plasma membrane"/>
    <property type="evidence" value="ECO:0007669"/>
    <property type="project" value="UniProtKB-SubCell"/>
</dbReference>
<feature type="transmembrane region" description="Helical" evidence="7">
    <location>
        <begin position="233"/>
        <end position="253"/>
    </location>
</feature>
<dbReference type="RefSeq" id="WP_095846345.1">
    <property type="nucleotide sequence ID" value="NZ_CP014136.1"/>
</dbReference>
<gene>
    <name evidence="9" type="ORF">AWC35_10575</name>
</gene>
<feature type="transmembrane region" description="Helical" evidence="7">
    <location>
        <begin position="12"/>
        <end position="29"/>
    </location>
</feature>
<dbReference type="InterPro" id="IPR036259">
    <property type="entry name" value="MFS_trans_sf"/>
</dbReference>
<evidence type="ECO:0000313" key="10">
    <source>
        <dbReference type="Proteomes" id="UP000217182"/>
    </source>
</evidence>
<feature type="transmembrane region" description="Helical" evidence="7">
    <location>
        <begin position="168"/>
        <end position="190"/>
    </location>
</feature>
<feature type="transmembrane region" description="Helical" evidence="7">
    <location>
        <begin position="273"/>
        <end position="294"/>
    </location>
</feature>
<dbReference type="InterPro" id="IPR011701">
    <property type="entry name" value="MFS"/>
</dbReference>
<dbReference type="InterPro" id="IPR000849">
    <property type="entry name" value="Sugar_P_transporter"/>
</dbReference>
<dbReference type="SUPFAM" id="SSF103473">
    <property type="entry name" value="MFS general substrate transporter"/>
    <property type="match status" value="1"/>
</dbReference>
<dbReference type="OrthoDB" id="8596007at2"/>